<keyword evidence="1" id="KW-1133">Transmembrane helix</keyword>
<evidence type="ECO:0000313" key="3">
    <source>
        <dbReference type="EMBL" id="ORX62982.1"/>
    </source>
</evidence>
<accession>A0A1X2GY87</accession>
<proteinExistence type="predicted"/>
<comment type="caution">
    <text evidence="3">The sequence shown here is derived from an EMBL/GenBank/DDBJ whole genome shotgun (WGS) entry which is preliminary data.</text>
</comment>
<keyword evidence="1" id="KW-0812">Transmembrane</keyword>
<feature type="signal peptide" evidence="2">
    <location>
        <begin position="1"/>
        <end position="18"/>
    </location>
</feature>
<evidence type="ECO:0000313" key="4">
    <source>
        <dbReference type="Proteomes" id="UP000242146"/>
    </source>
</evidence>
<dbReference type="STRING" id="101127.A0A1X2GY87"/>
<keyword evidence="4" id="KW-1185">Reference proteome</keyword>
<evidence type="ECO:0008006" key="5">
    <source>
        <dbReference type="Google" id="ProtNLM"/>
    </source>
</evidence>
<name>A0A1X2GY87_9FUNG</name>
<keyword evidence="2" id="KW-0732">Signal</keyword>
<dbReference type="EMBL" id="MCGT01000001">
    <property type="protein sequence ID" value="ORX62982.1"/>
    <property type="molecule type" value="Genomic_DNA"/>
</dbReference>
<gene>
    <name evidence="3" type="ORF">DM01DRAFT_1331081</name>
</gene>
<keyword evidence="1" id="KW-0472">Membrane</keyword>
<feature type="chain" id="PRO_5012032776" description="ER membrane protein complex subunit 1" evidence="2">
    <location>
        <begin position="19"/>
        <end position="596"/>
    </location>
</feature>
<dbReference type="AlphaFoldDB" id="A0A1X2GY87"/>
<sequence>MQWRALILFLSGLSVIYLASLLQDAPFPHPAKVQTNDGLWVQPTPNATVLNVHDDTVFQSLVYYGLPEQEKASSGTGEMKYGLYGNVVLLRKPLQGLLVNDTSNEAIAWTTVFEHRLRGCITKISTAPSTQSLIQFALLYHTVNDESPQYFTRIYYLPSLQSASFEYKDFVLPGTTWIKSFSLEHASLLISRDPDMYQYRILALPDKLTAPPHSELAKDMVLSTSEMGNPVPPLRDPLDQLERHDSVLSKLYSPIQDTYRVIALDYYKTRAYYYVSIAVADNASMVTQLTEIRGETPAPMWHLRTFESNKEYYSDDELMEYNGVLDIPQLPDRLKMTCTSFSSSTQGKSVVFPIARDKFMTLDYTDRLDLLQQNEAQRPHLYRNHEGTLIPEFYYLDKYNIQKVYDGDIYGLSVNNQGDLLAVWTELNFVYVYKRGAADVLPPESAYDDANPSARKRDVSLDRSHTSVLAHHMDQLFGTRFSSSHRLAIDTPSDLPGRWQLRQVITPSTINVRHSKNIAAVSFVNVSSSSLDHIGDTFLLMALKNGAVHSYLIDTLEIPAPATLGRFLSGQWDMLMAMCVIIFVFVFNEYQNYGHA</sequence>
<evidence type="ECO:0000256" key="1">
    <source>
        <dbReference type="SAM" id="Phobius"/>
    </source>
</evidence>
<feature type="transmembrane region" description="Helical" evidence="1">
    <location>
        <begin position="572"/>
        <end position="590"/>
    </location>
</feature>
<protein>
    <recommendedName>
        <fullName evidence="5">ER membrane protein complex subunit 1</fullName>
    </recommendedName>
</protein>
<reference evidence="3 4" key="1">
    <citation type="submission" date="2016-07" db="EMBL/GenBank/DDBJ databases">
        <title>Pervasive Adenine N6-methylation of Active Genes in Fungi.</title>
        <authorList>
            <consortium name="DOE Joint Genome Institute"/>
            <person name="Mondo S.J."/>
            <person name="Dannebaum R.O."/>
            <person name="Kuo R.C."/>
            <person name="Labutti K."/>
            <person name="Haridas S."/>
            <person name="Kuo A."/>
            <person name="Salamov A."/>
            <person name="Ahrendt S.R."/>
            <person name="Lipzen A."/>
            <person name="Sullivan W."/>
            <person name="Andreopoulos W.B."/>
            <person name="Clum A."/>
            <person name="Lindquist E."/>
            <person name="Daum C."/>
            <person name="Ramamoorthy G.K."/>
            <person name="Gryganskyi A."/>
            <person name="Culley D."/>
            <person name="Magnuson J.K."/>
            <person name="James T.Y."/>
            <person name="O'Malley M.A."/>
            <person name="Stajich J.E."/>
            <person name="Spatafora J.W."/>
            <person name="Visel A."/>
            <person name="Grigoriev I.V."/>
        </authorList>
    </citation>
    <scope>NUCLEOTIDE SEQUENCE [LARGE SCALE GENOMIC DNA]</scope>
    <source>
        <strain evidence="3 4">NRRL 3301</strain>
    </source>
</reference>
<dbReference type="OrthoDB" id="2153288at2759"/>
<organism evidence="3 4">
    <name type="scientific">Hesseltinella vesiculosa</name>
    <dbReference type="NCBI Taxonomy" id="101127"/>
    <lineage>
        <taxon>Eukaryota</taxon>
        <taxon>Fungi</taxon>
        <taxon>Fungi incertae sedis</taxon>
        <taxon>Mucoromycota</taxon>
        <taxon>Mucoromycotina</taxon>
        <taxon>Mucoromycetes</taxon>
        <taxon>Mucorales</taxon>
        <taxon>Cunninghamellaceae</taxon>
        <taxon>Hesseltinella</taxon>
    </lineage>
</organism>
<evidence type="ECO:0000256" key="2">
    <source>
        <dbReference type="SAM" id="SignalP"/>
    </source>
</evidence>
<dbReference type="Proteomes" id="UP000242146">
    <property type="component" value="Unassembled WGS sequence"/>
</dbReference>